<reference evidence="2 3" key="1">
    <citation type="journal article" date="2019" name="Sci. Rep.">
        <title>Orb-weaving spider Araneus ventricosus genome elucidates the spidroin gene catalogue.</title>
        <authorList>
            <person name="Kono N."/>
            <person name="Nakamura H."/>
            <person name="Ohtoshi R."/>
            <person name="Moran D.A.P."/>
            <person name="Shinohara A."/>
            <person name="Yoshida Y."/>
            <person name="Fujiwara M."/>
            <person name="Mori M."/>
            <person name="Tomita M."/>
            <person name="Arakawa K."/>
        </authorList>
    </citation>
    <scope>NUCLEOTIDE SEQUENCE [LARGE SCALE GENOMIC DNA]</scope>
</reference>
<dbReference type="AlphaFoldDB" id="A0A4Y2NKZ3"/>
<feature type="region of interest" description="Disordered" evidence="1">
    <location>
        <begin position="39"/>
        <end position="89"/>
    </location>
</feature>
<gene>
    <name evidence="2" type="ORF">AVEN_162429_1</name>
</gene>
<keyword evidence="3" id="KW-1185">Reference proteome</keyword>
<proteinExistence type="predicted"/>
<sequence length="89" mass="9973">MKKQSPLYSAAMKSIFPIENKGEKSTLEERDNRIDLAHHSFQPIDPPLWHGTQQVDRRLSSRISHPIGHPSSPISTFSHGTPHTVPEPG</sequence>
<dbReference type="Proteomes" id="UP000499080">
    <property type="component" value="Unassembled WGS sequence"/>
</dbReference>
<accession>A0A4Y2NKZ3</accession>
<dbReference type="EMBL" id="BGPR01009467">
    <property type="protein sequence ID" value="GBN40178.1"/>
    <property type="molecule type" value="Genomic_DNA"/>
</dbReference>
<organism evidence="2 3">
    <name type="scientific">Araneus ventricosus</name>
    <name type="common">Orbweaver spider</name>
    <name type="synonym">Epeira ventricosa</name>
    <dbReference type="NCBI Taxonomy" id="182803"/>
    <lineage>
        <taxon>Eukaryota</taxon>
        <taxon>Metazoa</taxon>
        <taxon>Ecdysozoa</taxon>
        <taxon>Arthropoda</taxon>
        <taxon>Chelicerata</taxon>
        <taxon>Arachnida</taxon>
        <taxon>Araneae</taxon>
        <taxon>Araneomorphae</taxon>
        <taxon>Entelegynae</taxon>
        <taxon>Araneoidea</taxon>
        <taxon>Araneidae</taxon>
        <taxon>Araneus</taxon>
    </lineage>
</organism>
<feature type="compositionally biased region" description="Low complexity" evidence="1">
    <location>
        <begin position="61"/>
        <end position="75"/>
    </location>
</feature>
<evidence type="ECO:0000313" key="2">
    <source>
        <dbReference type="EMBL" id="GBN40178.1"/>
    </source>
</evidence>
<evidence type="ECO:0000256" key="1">
    <source>
        <dbReference type="SAM" id="MobiDB-lite"/>
    </source>
</evidence>
<protein>
    <submittedName>
        <fullName evidence="2">Uncharacterized protein</fullName>
    </submittedName>
</protein>
<name>A0A4Y2NKZ3_ARAVE</name>
<comment type="caution">
    <text evidence="2">The sequence shown here is derived from an EMBL/GenBank/DDBJ whole genome shotgun (WGS) entry which is preliminary data.</text>
</comment>
<evidence type="ECO:0000313" key="3">
    <source>
        <dbReference type="Proteomes" id="UP000499080"/>
    </source>
</evidence>